<reference evidence="2" key="1">
    <citation type="submission" date="2021-02" db="EMBL/GenBank/DDBJ databases">
        <authorList>
            <person name="Nieuwenhuis M."/>
            <person name="Van De Peppel L.J.J."/>
        </authorList>
    </citation>
    <scope>NUCLEOTIDE SEQUENCE</scope>
    <source>
        <strain evidence="2">D49</strain>
    </source>
</reference>
<keyword evidence="1" id="KW-0175">Coiled coil</keyword>
<evidence type="ECO:0000313" key="3">
    <source>
        <dbReference type="Proteomes" id="UP000717328"/>
    </source>
</evidence>
<name>A0A9P7K3H7_9AGAR</name>
<protein>
    <recommendedName>
        <fullName evidence="4">F-box domain-containing protein</fullName>
    </recommendedName>
</protein>
<evidence type="ECO:0008006" key="4">
    <source>
        <dbReference type="Google" id="ProtNLM"/>
    </source>
</evidence>
<sequence>SLHPQFDAIKAPYWRNNVLLSPADHRTIKLYMDQENSDIAQINKRIQAFQIEIEVLLAKIDTELVDRARKESKVFEYKAILSPVRLLPPEILKRIFEYSLPREQKLCRRHLTSTICLVSAAWRNAALGSPNLWIKAFEDFPVPKRISAGRRSFFELTQTKSGERSLWFSSLTCSAVTNQTFPATIFRTFKPYFSTFVELHLTGFYDLGTFFSLPRDSIPTLKKLDIQYPDYRAFRAGDSQEMTVFQGATSLCDLTLNLPEIAFEAWKFNESFPWGQICYLDIKEISFSLFSQIMNSGTALEKASFIISAKGSSSTPRPIGTLPNLSLLSIVILLGFYNPTQYMLSSLHLPTLKMLHVKPKYPENYPRQIDIEALLHPTTSFLSSILDISYIRVDDIGSFSTLISACTAVETMHLHPSNPFLEPPDRIFEELNSLCAAKSPRLINLTLIFHSIVPDVLQAMLAQFTHLAKRWGSIERPEHVRHHIRMHLLTRSISTEDPINDGFLSERAKFQGIFGSNAIGVFHSTSHSSASQNSTGSPVYVGIWYDFISMDKIYDQCRIEGRPYSIQY</sequence>
<feature type="coiled-coil region" evidence="1">
    <location>
        <begin position="32"/>
        <end position="59"/>
    </location>
</feature>
<comment type="caution">
    <text evidence="2">The sequence shown here is derived from an EMBL/GenBank/DDBJ whole genome shotgun (WGS) entry which is preliminary data.</text>
</comment>
<dbReference type="AlphaFoldDB" id="A0A9P7K3H7"/>
<evidence type="ECO:0000313" key="2">
    <source>
        <dbReference type="EMBL" id="KAG5634935.1"/>
    </source>
</evidence>
<organism evidence="2 3">
    <name type="scientific">Sphagnurus paluster</name>
    <dbReference type="NCBI Taxonomy" id="117069"/>
    <lineage>
        <taxon>Eukaryota</taxon>
        <taxon>Fungi</taxon>
        <taxon>Dikarya</taxon>
        <taxon>Basidiomycota</taxon>
        <taxon>Agaricomycotina</taxon>
        <taxon>Agaricomycetes</taxon>
        <taxon>Agaricomycetidae</taxon>
        <taxon>Agaricales</taxon>
        <taxon>Tricholomatineae</taxon>
        <taxon>Lyophyllaceae</taxon>
        <taxon>Sphagnurus</taxon>
    </lineage>
</organism>
<accession>A0A9P7K3H7</accession>
<dbReference type="Proteomes" id="UP000717328">
    <property type="component" value="Unassembled WGS sequence"/>
</dbReference>
<gene>
    <name evidence="2" type="ORF">H0H81_000277</name>
</gene>
<keyword evidence="3" id="KW-1185">Reference proteome</keyword>
<evidence type="ECO:0000256" key="1">
    <source>
        <dbReference type="SAM" id="Coils"/>
    </source>
</evidence>
<reference evidence="2" key="2">
    <citation type="submission" date="2021-10" db="EMBL/GenBank/DDBJ databases">
        <title>Phylogenomics reveals ancestral predisposition of the termite-cultivated fungus Termitomyces towards a domesticated lifestyle.</title>
        <authorList>
            <person name="Auxier B."/>
            <person name="Grum-Grzhimaylo A."/>
            <person name="Cardenas M.E."/>
            <person name="Lodge J.D."/>
            <person name="Laessoe T."/>
            <person name="Pedersen O."/>
            <person name="Smith M.E."/>
            <person name="Kuyper T.W."/>
            <person name="Franco-Molano E.A."/>
            <person name="Baroni T.J."/>
            <person name="Aanen D.K."/>
        </authorList>
    </citation>
    <scope>NUCLEOTIDE SEQUENCE</scope>
    <source>
        <strain evidence="2">D49</strain>
    </source>
</reference>
<dbReference type="OrthoDB" id="3221235at2759"/>
<feature type="non-terminal residue" evidence="2">
    <location>
        <position position="1"/>
    </location>
</feature>
<dbReference type="EMBL" id="JABCKI010006228">
    <property type="protein sequence ID" value="KAG5634935.1"/>
    <property type="molecule type" value="Genomic_DNA"/>
</dbReference>
<proteinExistence type="predicted"/>